<sequence>MLNSIFRKWLLASIAITIAILLVLSISLNWFVQRDFYRQSFNQLDKQASSVEVLYEQLSQGNLTQPEFRKELKTIEKEHEVSISILGKKTNYFKQDLYAVGVRPDIKSWVISVNNGARIEKIAKFRKQDDAKMLIVGFPLYRNNQNVASVFVYSSVTNVKELAAPIRRSIWLVALAAVGPLIVLLWLATRRFVEPIRKLDKAAQSVAQGDFTVRVQTQGEDEVSRLGSSFNMMAERIERIEEQRRRLIMEIAHELRTPLTSIRATLQALSDGLLSEAEQKEFGDAALAESLRLGTLIDNIHELSAFEEHQIKFEFTTVNLTELVEQTVMQFKPNAALTDMELLVDANQANPLLVQADPLRIRQVLINLIGNAINHNDKGTRVIIRLRSNKDKVRMIVHDNGNGIAPEHLPHLFERLYKAESSRSSKGYGLGLTISRYIVHAHRGSIVVLSEVGQGTEIQVRLPLKAE</sequence>
<comment type="catalytic activity">
    <reaction evidence="1">
        <text>ATP + protein L-histidine = ADP + protein N-phospho-L-histidine.</text>
        <dbReference type="EC" id="2.7.13.3"/>
    </reaction>
</comment>
<dbReference type="Pfam" id="PF00512">
    <property type="entry name" value="HisKA"/>
    <property type="match status" value="1"/>
</dbReference>
<keyword evidence="13 15" id="KW-0472">Membrane</keyword>
<evidence type="ECO:0000256" key="9">
    <source>
        <dbReference type="ARBA" id="ARBA00022777"/>
    </source>
</evidence>
<dbReference type="RefSeq" id="WP_162638319.1">
    <property type="nucleotide sequence ID" value="NZ_CP048286.1"/>
</dbReference>
<dbReference type="InterPro" id="IPR003594">
    <property type="entry name" value="HATPase_dom"/>
</dbReference>
<dbReference type="PANTHER" id="PTHR45528">
    <property type="entry name" value="SENSOR HISTIDINE KINASE CPXA"/>
    <property type="match status" value="1"/>
</dbReference>
<keyword evidence="7 15" id="KW-0812">Transmembrane</keyword>
<dbReference type="PRINTS" id="PR00344">
    <property type="entry name" value="BCTRLSENSOR"/>
</dbReference>
<reference evidence="18 19" key="1">
    <citation type="submission" date="2020-02" db="EMBL/GenBank/DDBJ databases">
        <title>Paenibacillus sp. nov., isolated from rhizosphere soil of tomato.</title>
        <authorList>
            <person name="Weon H.-Y."/>
            <person name="Lee S.A."/>
        </authorList>
    </citation>
    <scope>NUCLEOTIDE SEQUENCE [LARGE SCALE GENOMIC DNA]</scope>
    <source>
        <strain evidence="18 19">14171R-81</strain>
    </source>
</reference>
<dbReference type="PROSITE" id="PS50885">
    <property type="entry name" value="HAMP"/>
    <property type="match status" value="1"/>
</dbReference>
<evidence type="ECO:0000256" key="5">
    <source>
        <dbReference type="ARBA" id="ARBA00022553"/>
    </source>
</evidence>
<dbReference type="GO" id="GO:0005524">
    <property type="term" value="F:ATP binding"/>
    <property type="evidence" value="ECO:0007669"/>
    <property type="project" value="UniProtKB-KW"/>
</dbReference>
<dbReference type="EMBL" id="CP048286">
    <property type="protein sequence ID" value="QHW29750.1"/>
    <property type="molecule type" value="Genomic_DNA"/>
</dbReference>
<proteinExistence type="predicted"/>
<dbReference type="PANTHER" id="PTHR45528:SF1">
    <property type="entry name" value="SENSOR HISTIDINE KINASE CPXA"/>
    <property type="match status" value="1"/>
</dbReference>
<evidence type="ECO:0000256" key="14">
    <source>
        <dbReference type="SAM" id="Coils"/>
    </source>
</evidence>
<keyword evidence="8" id="KW-0547">Nucleotide-binding</keyword>
<dbReference type="InterPro" id="IPR005467">
    <property type="entry name" value="His_kinase_dom"/>
</dbReference>
<dbReference type="Proteomes" id="UP000479114">
    <property type="component" value="Chromosome"/>
</dbReference>
<keyword evidence="4" id="KW-1003">Cell membrane</keyword>
<evidence type="ECO:0000256" key="4">
    <source>
        <dbReference type="ARBA" id="ARBA00022475"/>
    </source>
</evidence>
<dbReference type="GO" id="GO:0005886">
    <property type="term" value="C:plasma membrane"/>
    <property type="evidence" value="ECO:0007669"/>
    <property type="project" value="UniProtKB-SubCell"/>
</dbReference>
<evidence type="ECO:0000313" key="18">
    <source>
        <dbReference type="EMBL" id="QHW29750.1"/>
    </source>
</evidence>
<dbReference type="InterPro" id="IPR004358">
    <property type="entry name" value="Sig_transdc_His_kin-like_C"/>
</dbReference>
<name>A0A6C0NU59_9BACL</name>
<comment type="subcellular location">
    <subcellularLocation>
        <location evidence="2">Cell membrane</location>
        <topology evidence="2">Multi-pass membrane protein</topology>
    </subcellularLocation>
</comment>
<dbReference type="SUPFAM" id="SSF55874">
    <property type="entry name" value="ATPase domain of HSP90 chaperone/DNA topoisomerase II/histidine kinase"/>
    <property type="match status" value="1"/>
</dbReference>
<dbReference type="SUPFAM" id="SSF158472">
    <property type="entry name" value="HAMP domain-like"/>
    <property type="match status" value="1"/>
</dbReference>
<evidence type="ECO:0000259" key="17">
    <source>
        <dbReference type="PROSITE" id="PS50885"/>
    </source>
</evidence>
<dbReference type="InterPro" id="IPR050398">
    <property type="entry name" value="HssS/ArlS-like"/>
</dbReference>
<dbReference type="Gene3D" id="1.10.287.130">
    <property type="match status" value="1"/>
</dbReference>
<dbReference type="SMART" id="SM00387">
    <property type="entry name" value="HATPase_c"/>
    <property type="match status" value="1"/>
</dbReference>
<protein>
    <recommendedName>
        <fullName evidence="3">histidine kinase</fullName>
        <ecNumber evidence="3">2.7.13.3</ecNumber>
    </recommendedName>
</protein>
<evidence type="ECO:0000256" key="12">
    <source>
        <dbReference type="ARBA" id="ARBA00023012"/>
    </source>
</evidence>
<evidence type="ECO:0000256" key="7">
    <source>
        <dbReference type="ARBA" id="ARBA00022692"/>
    </source>
</evidence>
<dbReference type="AlphaFoldDB" id="A0A6C0NU59"/>
<keyword evidence="10" id="KW-0067">ATP-binding</keyword>
<dbReference type="KEGG" id="prz:GZH47_02110"/>
<dbReference type="SMART" id="SM00304">
    <property type="entry name" value="HAMP"/>
    <property type="match status" value="1"/>
</dbReference>
<dbReference type="Pfam" id="PF00672">
    <property type="entry name" value="HAMP"/>
    <property type="match status" value="1"/>
</dbReference>
<organism evidence="18 19">
    <name type="scientific">Paenibacillus rhizovicinus</name>
    <dbReference type="NCBI Taxonomy" id="2704463"/>
    <lineage>
        <taxon>Bacteria</taxon>
        <taxon>Bacillati</taxon>
        <taxon>Bacillota</taxon>
        <taxon>Bacilli</taxon>
        <taxon>Bacillales</taxon>
        <taxon>Paenibacillaceae</taxon>
        <taxon>Paenibacillus</taxon>
    </lineage>
</organism>
<dbReference type="InterPro" id="IPR003661">
    <property type="entry name" value="HisK_dim/P_dom"/>
</dbReference>
<dbReference type="CDD" id="cd00075">
    <property type="entry name" value="HATPase"/>
    <property type="match status" value="1"/>
</dbReference>
<dbReference type="CDD" id="cd00082">
    <property type="entry name" value="HisKA"/>
    <property type="match status" value="1"/>
</dbReference>
<accession>A0A6C0NU59</accession>
<keyword evidence="5" id="KW-0597">Phosphoprotein</keyword>
<keyword evidence="9 18" id="KW-0418">Kinase</keyword>
<dbReference type="Gene3D" id="3.30.565.10">
    <property type="entry name" value="Histidine kinase-like ATPase, C-terminal domain"/>
    <property type="match status" value="1"/>
</dbReference>
<dbReference type="EC" id="2.7.13.3" evidence="3"/>
<dbReference type="InterPro" id="IPR036890">
    <property type="entry name" value="HATPase_C_sf"/>
</dbReference>
<evidence type="ECO:0000259" key="16">
    <source>
        <dbReference type="PROSITE" id="PS50109"/>
    </source>
</evidence>
<evidence type="ECO:0000256" key="8">
    <source>
        <dbReference type="ARBA" id="ARBA00022741"/>
    </source>
</evidence>
<evidence type="ECO:0000313" key="19">
    <source>
        <dbReference type="Proteomes" id="UP000479114"/>
    </source>
</evidence>
<dbReference type="SUPFAM" id="SSF47384">
    <property type="entry name" value="Homodimeric domain of signal transducing histidine kinase"/>
    <property type="match status" value="1"/>
</dbReference>
<evidence type="ECO:0000256" key="10">
    <source>
        <dbReference type="ARBA" id="ARBA00022840"/>
    </source>
</evidence>
<dbReference type="GO" id="GO:0000155">
    <property type="term" value="F:phosphorelay sensor kinase activity"/>
    <property type="evidence" value="ECO:0007669"/>
    <property type="project" value="InterPro"/>
</dbReference>
<dbReference type="CDD" id="cd06225">
    <property type="entry name" value="HAMP"/>
    <property type="match status" value="1"/>
</dbReference>
<evidence type="ECO:0000256" key="15">
    <source>
        <dbReference type="SAM" id="Phobius"/>
    </source>
</evidence>
<dbReference type="Pfam" id="PF02518">
    <property type="entry name" value="HATPase_c"/>
    <property type="match status" value="1"/>
</dbReference>
<dbReference type="Gene3D" id="6.10.340.10">
    <property type="match status" value="1"/>
</dbReference>
<feature type="transmembrane region" description="Helical" evidence="15">
    <location>
        <begin position="12"/>
        <end position="32"/>
    </location>
</feature>
<feature type="transmembrane region" description="Helical" evidence="15">
    <location>
        <begin position="170"/>
        <end position="188"/>
    </location>
</feature>
<feature type="domain" description="HAMP" evidence="17">
    <location>
        <begin position="190"/>
        <end position="242"/>
    </location>
</feature>
<feature type="domain" description="Histidine kinase" evidence="16">
    <location>
        <begin position="250"/>
        <end position="466"/>
    </location>
</feature>
<evidence type="ECO:0000256" key="13">
    <source>
        <dbReference type="ARBA" id="ARBA00023136"/>
    </source>
</evidence>
<gene>
    <name evidence="18" type="ORF">GZH47_02110</name>
</gene>
<evidence type="ECO:0000256" key="6">
    <source>
        <dbReference type="ARBA" id="ARBA00022679"/>
    </source>
</evidence>
<keyword evidence="19" id="KW-1185">Reference proteome</keyword>
<evidence type="ECO:0000256" key="11">
    <source>
        <dbReference type="ARBA" id="ARBA00022989"/>
    </source>
</evidence>
<keyword evidence="11 15" id="KW-1133">Transmembrane helix</keyword>
<dbReference type="PROSITE" id="PS50109">
    <property type="entry name" value="HIS_KIN"/>
    <property type="match status" value="1"/>
</dbReference>
<evidence type="ECO:0000256" key="1">
    <source>
        <dbReference type="ARBA" id="ARBA00000085"/>
    </source>
</evidence>
<keyword evidence="12" id="KW-0902">Two-component regulatory system</keyword>
<dbReference type="FunFam" id="3.30.565.10:FF:000006">
    <property type="entry name" value="Sensor histidine kinase WalK"/>
    <property type="match status" value="1"/>
</dbReference>
<keyword evidence="6" id="KW-0808">Transferase</keyword>
<feature type="coiled-coil region" evidence="14">
    <location>
        <begin position="230"/>
        <end position="257"/>
    </location>
</feature>
<dbReference type="SMART" id="SM00388">
    <property type="entry name" value="HisKA"/>
    <property type="match status" value="1"/>
</dbReference>
<dbReference type="InterPro" id="IPR036097">
    <property type="entry name" value="HisK_dim/P_sf"/>
</dbReference>
<evidence type="ECO:0000256" key="2">
    <source>
        <dbReference type="ARBA" id="ARBA00004651"/>
    </source>
</evidence>
<dbReference type="InterPro" id="IPR003660">
    <property type="entry name" value="HAMP_dom"/>
</dbReference>
<evidence type="ECO:0000256" key="3">
    <source>
        <dbReference type="ARBA" id="ARBA00012438"/>
    </source>
</evidence>
<keyword evidence="14" id="KW-0175">Coiled coil</keyword>